<keyword evidence="8 12" id="KW-0238">DNA-binding</keyword>
<accession>A0A9D3XZ42</accession>
<keyword evidence="6" id="KW-0805">Transcription regulation</keyword>
<dbReference type="GO" id="GO:0043565">
    <property type="term" value="F:sequence-specific DNA binding"/>
    <property type="evidence" value="ECO:0007669"/>
    <property type="project" value="InterPro"/>
</dbReference>
<comment type="caution">
    <text evidence="14">The sequence shown here is derived from an EMBL/GenBank/DDBJ whole genome shotgun (WGS) entry which is preliminary data.</text>
</comment>
<evidence type="ECO:0000256" key="6">
    <source>
        <dbReference type="ARBA" id="ARBA00023015"/>
    </source>
</evidence>
<reference evidence="14" key="1">
    <citation type="journal article" date="2019" name="bioRxiv">
        <title>The Genome of the Zebra Mussel, Dreissena polymorpha: A Resource for Invasive Species Research.</title>
        <authorList>
            <person name="McCartney M.A."/>
            <person name="Auch B."/>
            <person name="Kono T."/>
            <person name="Mallez S."/>
            <person name="Zhang Y."/>
            <person name="Obille A."/>
            <person name="Becker A."/>
            <person name="Abrahante J.E."/>
            <person name="Garbe J."/>
            <person name="Badalamenti J.P."/>
            <person name="Herman A."/>
            <person name="Mangelson H."/>
            <person name="Liachko I."/>
            <person name="Sullivan S."/>
            <person name="Sone E.D."/>
            <person name="Koren S."/>
            <person name="Silverstein K.A.T."/>
            <person name="Beckman K.B."/>
            <person name="Gohl D.M."/>
        </authorList>
    </citation>
    <scope>NUCLEOTIDE SEQUENCE</scope>
    <source>
        <strain evidence="14">Duluth1</strain>
        <tissue evidence="14">Whole animal</tissue>
    </source>
</reference>
<dbReference type="SMART" id="SM00980">
    <property type="entry name" value="THAP"/>
    <property type="match status" value="1"/>
</dbReference>
<dbReference type="PANTHER" id="PTHR46600">
    <property type="entry name" value="THAP DOMAIN-CONTAINING"/>
    <property type="match status" value="1"/>
</dbReference>
<protein>
    <recommendedName>
        <fullName evidence="13">THAP-type domain-containing protein</fullName>
    </recommendedName>
</protein>
<evidence type="ECO:0000256" key="10">
    <source>
        <dbReference type="ARBA" id="ARBA00023242"/>
    </source>
</evidence>
<dbReference type="GO" id="GO:0005654">
    <property type="term" value="C:nucleoplasm"/>
    <property type="evidence" value="ECO:0007669"/>
    <property type="project" value="UniProtKB-SubCell"/>
</dbReference>
<evidence type="ECO:0000256" key="11">
    <source>
        <dbReference type="ARBA" id="ARBA00023306"/>
    </source>
</evidence>
<comment type="subcellular location">
    <subcellularLocation>
        <location evidence="1">Nucleus</location>
        <location evidence="1">Nucleoplasm</location>
    </subcellularLocation>
</comment>
<gene>
    <name evidence="14" type="ORF">DPMN_191928</name>
</gene>
<comment type="similarity">
    <text evidence="2">Belongs to the THAP1 family.</text>
</comment>
<evidence type="ECO:0000256" key="9">
    <source>
        <dbReference type="ARBA" id="ARBA00023163"/>
    </source>
</evidence>
<dbReference type="Proteomes" id="UP000828390">
    <property type="component" value="Unassembled WGS sequence"/>
</dbReference>
<dbReference type="Pfam" id="PF05485">
    <property type="entry name" value="THAP"/>
    <property type="match status" value="1"/>
</dbReference>
<keyword evidence="15" id="KW-1185">Reference proteome</keyword>
<dbReference type="PANTHER" id="PTHR46600:SF1">
    <property type="entry name" value="THAP DOMAIN-CONTAINING PROTEIN 1"/>
    <property type="match status" value="1"/>
</dbReference>
<keyword evidence="10" id="KW-0539">Nucleus</keyword>
<dbReference type="GO" id="GO:0008270">
    <property type="term" value="F:zinc ion binding"/>
    <property type="evidence" value="ECO:0007669"/>
    <property type="project" value="UniProtKB-KW"/>
</dbReference>
<keyword evidence="11" id="KW-0131">Cell cycle</keyword>
<evidence type="ECO:0000256" key="4">
    <source>
        <dbReference type="ARBA" id="ARBA00022771"/>
    </source>
</evidence>
<keyword evidence="5" id="KW-0862">Zinc</keyword>
<dbReference type="InterPro" id="IPR026516">
    <property type="entry name" value="THAP1/10"/>
</dbReference>
<evidence type="ECO:0000256" key="12">
    <source>
        <dbReference type="PROSITE-ProRule" id="PRU00309"/>
    </source>
</evidence>
<evidence type="ECO:0000256" key="8">
    <source>
        <dbReference type="ARBA" id="ARBA00023125"/>
    </source>
</evidence>
<evidence type="ECO:0000259" key="13">
    <source>
        <dbReference type="PROSITE" id="PS50950"/>
    </source>
</evidence>
<evidence type="ECO:0000256" key="2">
    <source>
        <dbReference type="ARBA" id="ARBA00006177"/>
    </source>
</evidence>
<proteinExistence type="inferred from homology"/>
<evidence type="ECO:0000313" key="15">
    <source>
        <dbReference type="Proteomes" id="UP000828390"/>
    </source>
</evidence>
<evidence type="ECO:0000256" key="1">
    <source>
        <dbReference type="ARBA" id="ARBA00004642"/>
    </source>
</evidence>
<name>A0A9D3XZ42_DREPO</name>
<dbReference type="PROSITE" id="PS50950">
    <property type="entry name" value="ZF_THAP"/>
    <property type="match status" value="1"/>
</dbReference>
<dbReference type="SMART" id="SM00692">
    <property type="entry name" value="DM3"/>
    <property type="match status" value="1"/>
</dbReference>
<dbReference type="EMBL" id="JAIWYP010000059">
    <property type="protein sequence ID" value="KAH3690599.1"/>
    <property type="molecule type" value="Genomic_DNA"/>
</dbReference>
<dbReference type="InterPro" id="IPR006612">
    <property type="entry name" value="THAP_Znf"/>
</dbReference>
<feature type="domain" description="THAP-type" evidence="13">
    <location>
        <begin position="1"/>
        <end position="95"/>
    </location>
</feature>
<sequence length="145" mass="16500">MAQCVAFGCKEREEKGKKGFFRFPKDDVTRKKCIKAVNSRRVIDGRLVDFKPSKASKLCLKHFDDSCFFHPPSVMASVGMEFKLHLKDGAVPTIFSERQAYKATYKAPLNPNDLGPGKHTRAKYGVYSNRNQKPVIMFLIYACLF</sequence>
<dbReference type="AlphaFoldDB" id="A0A9D3XZ42"/>
<keyword evidence="7" id="KW-0175">Coiled coil</keyword>
<keyword evidence="3" id="KW-0479">Metal-binding</keyword>
<evidence type="ECO:0000313" key="14">
    <source>
        <dbReference type="EMBL" id="KAH3690599.1"/>
    </source>
</evidence>
<organism evidence="14 15">
    <name type="scientific">Dreissena polymorpha</name>
    <name type="common">Zebra mussel</name>
    <name type="synonym">Mytilus polymorpha</name>
    <dbReference type="NCBI Taxonomy" id="45954"/>
    <lineage>
        <taxon>Eukaryota</taxon>
        <taxon>Metazoa</taxon>
        <taxon>Spiralia</taxon>
        <taxon>Lophotrochozoa</taxon>
        <taxon>Mollusca</taxon>
        <taxon>Bivalvia</taxon>
        <taxon>Autobranchia</taxon>
        <taxon>Heteroconchia</taxon>
        <taxon>Euheterodonta</taxon>
        <taxon>Imparidentia</taxon>
        <taxon>Neoheterodontei</taxon>
        <taxon>Myida</taxon>
        <taxon>Dreissenoidea</taxon>
        <taxon>Dreissenidae</taxon>
        <taxon>Dreissena</taxon>
    </lineage>
</organism>
<dbReference type="SUPFAM" id="SSF57716">
    <property type="entry name" value="Glucocorticoid receptor-like (DNA-binding domain)"/>
    <property type="match status" value="1"/>
</dbReference>
<evidence type="ECO:0000256" key="5">
    <source>
        <dbReference type="ARBA" id="ARBA00022833"/>
    </source>
</evidence>
<evidence type="ECO:0000256" key="7">
    <source>
        <dbReference type="ARBA" id="ARBA00023054"/>
    </source>
</evidence>
<reference evidence="14" key="2">
    <citation type="submission" date="2020-11" db="EMBL/GenBank/DDBJ databases">
        <authorList>
            <person name="McCartney M.A."/>
            <person name="Auch B."/>
            <person name="Kono T."/>
            <person name="Mallez S."/>
            <person name="Becker A."/>
            <person name="Gohl D.M."/>
            <person name="Silverstein K.A.T."/>
            <person name="Koren S."/>
            <person name="Bechman K.B."/>
            <person name="Herman A."/>
            <person name="Abrahante J.E."/>
            <person name="Garbe J."/>
        </authorList>
    </citation>
    <scope>NUCLEOTIDE SEQUENCE</scope>
    <source>
        <strain evidence="14">Duluth1</strain>
        <tissue evidence="14">Whole animal</tissue>
    </source>
</reference>
<keyword evidence="9" id="KW-0804">Transcription</keyword>
<keyword evidence="4 12" id="KW-0863">Zinc-finger</keyword>
<evidence type="ECO:0000256" key="3">
    <source>
        <dbReference type="ARBA" id="ARBA00022723"/>
    </source>
</evidence>